<name>A0A8J8MN89_9FIRM</name>
<dbReference type="CDD" id="cd00093">
    <property type="entry name" value="HTH_XRE"/>
    <property type="match status" value="1"/>
</dbReference>
<dbReference type="SMART" id="SM00530">
    <property type="entry name" value="HTH_XRE"/>
    <property type="match status" value="1"/>
</dbReference>
<dbReference type="Proteomes" id="UP000683246">
    <property type="component" value="Chromosome"/>
</dbReference>
<dbReference type="Gene3D" id="1.10.260.40">
    <property type="entry name" value="lambda repressor-like DNA-binding domains"/>
    <property type="match status" value="1"/>
</dbReference>
<organism evidence="2 3">
    <name type="scientific">Vallitalea pronyensis</name>
    <dbReference type="NCBI Taxonomy" id="1348613"/>
    <lineage>
        <taxon>Bacteria</taxon>
        <taxon>Bacillati</taxon>
        <taxon>Bacillota</taxon>
        <taxon>Clostridia</taxon>
        <taxon>Lachnospirales</taxon>
        <taxon>Vallitaleaceae</taxon>
        <taxon>Vallitalea</taxon>
    </lineage>
</organism>
<proteinExistence type="predicted"/>
<dbReference type="PROSITE" id="PS50943">
    <property type="entry name" value="HTH_CROC1"/>
    <property type="match status" value="1"/>
</dbReference>
<dbReference type="RefSeq" id="WP_212695605.1">
    <property type="nucleotide sequence ID" value="NZ_CP058649.1"/>
</dbReference>
<dbReference type="InterPro" id="IPR001387">
    <property type="entry name" value="Cro/C1-type_HTH"/>
</dbReference>
<dbReference type="Pfam" id="PF13443">
    <property type="entry name" value="HTH_26"/>
    <property type="match status" value="1"/>
</dbReference>
<sequence length="97" mass="11278">MSLLNRIKELCIEYEISLTQLEKELGFSNGSLSKWDRISPSIYKLEKIADYFSTSIDYLLSRKNEGIHPKTLGLTQKINLLNDEDYQLVKQVVNRLL</sequence>
<evidence type="ECO:0000313" key="2">
    <source>
        <dbReference type="EMBL" id="QUI24905.1"/>
    </source>
</evidence>
<dbReference type="AlphaFoldDB" id="A0A8J8MN89"/>
<accession>A0A8J8MN89</accession>
<gene>
    <name evidence="2" type="ORF">HZI73_22525</name>
</gene>
<dbReference type="KEGG" id="vpy:HZI73_22525"/>
<dbReference type="SUPFAM" id="SSF47413">
    <property type="entry name" value="lambda repressor-like DNA-binding domains"/>
    <property type="match status" value="1"/>
</dbReference>
<reference evidence="2" key="1">
    <citation type="submission" date="2020-07" db="EMBL/GenBank/DDBJ databases">
        <title>Vallitalea pronyensis genome.</title>
        <authorList>
            <person name="Postec A."/>
        </authorList>
    </citation>
    <scope>NUCLEOTIDE SEQUENCE</scope>
    <source>
        <strain evidence="2">FatNI3</strain>
    </source>
</reference>
<dbReference type="InterPro" id="IPR010982">
    <property type="entry name" value="Lambda_DNA-bd_dom_sf"/>
</dbReference>
<dbReference type="EMBL" id="CP058649">
    <property type="protein sequence ID" value="QUI24905.1"/>
    <property type="molecule type" value="Genomic_DNA"/>
</dbReference>
<evidence type="ECO:0000259" key="1">
    <source>
        <dbReference type="PROSITE" id="PS50943"/>
    </source>
</evidence>
<protein>
    <submittedName>
        <fullName evidence="2">Helix-turn-helix transcriptional regulator</fullName>
    </submittedName>
</protein>
<keyword evidence="3" id="KW-1185">Reference proteome</keyword>
<feature type="domain" description="HTH cro/C1-type" evidence="1">
    <location>
        <begin position="7"/>
        <end position="59"/>
    </location>
</feature>
<dbReference type="GO" id="GO:0003677">
    <property type="term" value="F:DNA binding"/>
    <property type="evidence" value="ECO:0007669"/>
    <property type="project" value="InterPro"/>
</dbReference>
<evidence type="ECO:0000313" key="3">
    <source>
        <dbReference type="Proteomes" id="UP000683246"/>
    </source>
</evidence>